<dbReference type="AlphaFoldDB" id="A0A5N5X284"/>
<dbReference type="Proteomes" id="UP000326565">
    <property type="component" value="Unassembled WGS sequence"/>
</dbReference>
<evidence type="ECO:0000313" key="4">
    <source>
        <dbReference type="Proteomes" id="UP000326565"/>
    </source>
</evidence>
<reference evidence="3 4" key="1">
    <citation type="submission" date="2019-04" db="EMBL/GenBank/DDBJ databases">
        <title>Friends and foes A comparative genomics study of 23 Aspergillus species from section Flavi.</title>
        <authorList>
            <consortium name="DOE Joint Genome Institute"/>
            <person name="Kjaerbolling I."/>
            <person name="Vesth T."/>
            <person name="Frisvad J.C."/>
            <person name="Nybo J.L."/>
            <person name="Theobald S."/>
            <person name="Kildgaard S."/>
            <person name="Isbrandt T."/>
            <person name="Kuo A."/>
            <person name="Sato A."/>
            <person name="Lyhne E.K."/>
            <person name="Kogle M.E."/>
            <person name="Wiebenga A."/>
            <person name="Kun R.S."/>
            <person name="Lubbers R.J."/>
            <person name="Makela M.R."/>
            <person name="Barry K."/>
            <person name="Chovatia M."/>
            <person name="Clum A."/>
            <person name="Daum C."/>
            <person name="Haridas S."/>
            <person name="He G."/>
            <person name="LaButti K."/>
            <person name="Lipzen A."/>
            <person name="Mondo S."/>
            <person name="Riley R."/>
            <person name="Salamov A."/>
            <person name="Simmons B.A."/>
            <person name="Magnuson J.K."/>
            <person name="Henrissat B."/>
            <person name="Mortensen U.H."/>
            <person name="Larsen T.O."/>
            <person name="Devries R.P."/>
            <person name="Grigoriev I.V."/>
            <person name="Machida M."/>
            <person name="Baker S.E."/>
            <person name="Andersen M.R."/>
        </authorList>
    </citation>
    <scope>NUCLEOTIDE SEQUENCE [LARGE SCALE GENOMIC DNA]</scope>
    <source>
        <strain evidence="3 4">CBS 151.66</strain>
    </source>
</reference>
<dbReference type="EMBL" id="ML732224">
    <property type="protein sequence ID" value="KAB8073594.1"/>
    <property type="molecule type" value="Genomic_DNA"/>
</dbReference>
<keyword evidence="4" id="KW-1185">Reference proteome</keyword>
<evidence type="ECO:0008006" key="5">
    <source>
        <dbReference type="Google" id="ProtNLM"/>
    </source>
</evidence>
<accession>A0A5N5X284</accession>
<protein>
    <recommendedName>
        <fullName evidence="5">Isoamyl alcohol oxidase</fullName>
    </recommendedName>
</protein>
<feature type="domain" description="DUF7223" evidence="2">
    <location>
        <begin position="305"/>
        <end position="442"/>
    </location>
</feature>
<feature type="domain" description="DUF7029" evidence="1">
    <location>
        <begin position="124"/>
        <end position="220"/>
    </location>
</feature>
<sequence length="512" mass="55358">MFPKAEAKLVDRLGAAISRLRAILQYRKRHREKLSQELRETFEPGQLETTTNAYAQSCAANYPPSTPASSTTTFGPVAAPNIDTSNPANLVPAADISLYYGSMGSDAANSAYTGSTGSINMNLKLAHSTVVLEYIDTVKAVECTHDSVVVEFEDTTAFQMAAETWSLEESLIMITNHLGNCDAEFERGFFRVDSVTPDQHSQTITCNAYKEQISHIAETCQLHFSSVPAGTLTKRLTLDPSFSVPFSKSLAKDTVLASVPPYLTITANEANFSSEITFSGYLYYDFWAFKLRQLYFDIDAEFAADVGLTANFAAAYNKSFTYAPSDLTYALINIPGIVQLGPGIAFGLDVDISASTAVDIAAGLSVAMPDGNVHVDLLDSLNTAATGWTPSYTPYANISAQADIRADANTSVTVEMALNFLGGLIDLSGGLTARPGVTNTFMLDVNLATESPYKNMTTAELARKSEANKNSCGDGVGWKTDFVFSLDAFATKLWSTTLVELGVPLWDHCYQF</sequence>
<organism evidence="3 4">
    <name type="scientific">Aspergillus leporis</name>
    <dbReference type="NCBI Taxonomy" id="41062"/>
    <lineage>
        <taxon>Eukaryota</taxon>
        <taxon>Fungi</taxon>
        <taxon>Dikarya</taxon>
        <taxon>Ascomycota</taxon>
        <taxon>Pezizomycotina</taxon>
        <taxon>Eurotiomycetes</taxon>
        <taxon>Eurotiomycetidae</taxon>
        <taxon>Eurotiales</taxon>
        <taxon>Aspergillaceae</taxon>
        <taxon>Aspergillus</taxon>
        <taxon>Aspergillus subgen. Circumdati</taxon>
    </lineage>
</organism>
<dbReference type="OrthoDB" id="160645at2759"/>
<evidence type="ECO:0000259" key="1">
    <source>
        <dbReference type="Pfam" id="PF22974"/>
    </source>
</evidence>
<dbReference type="Pfam" id="PF23865">
    <property type="entry name" value="DUF7223"/>
    <property type="match status" value="1"/>
</dbReference>
<name>A0A5N5X284_9EURO</name>
<dbReference type="InterPro" id="IPR055647">
    <property type="entry name" value="DUF7223"/>
</dbReference>
<proteinExistence type="predicted"/>
<dbReference type="Pfam" id="PF22974">
    <property type="entry name" value="DUF7029"/>
    <property type="match status" value="1"/>
</dbReference>
<evidence type="ECO:0000259" key="2">
    <source>
        <dbReference type="Pfam" id="PF23865"/>
    </source>
</evidence>
<gene>
    <name evidence="3" type="ORF">BDV29DRAFT_157465</name>
</gene>
<evidence type="ECO:0000313" key="3">
    <source>
        <dbReference type="EMBL" id="KAB8073594.1"/>
    </source>
</evidence>
<dbReference type="InterPro" id="IPR054293">
    <property type="entry name" value="DUF7029"/>
</dbReference>